<accession>A0A8K0JAG7</accession>
<sequence length="58" mass="6117">MQNPDGCESGADWALSRSAPAGIWHPTAPPAGKLMPSDHRAVCLNPATMKDNAEDNSQ</sequence>
<reference evidence="2" key="1">
    <citation type="journal article" date="2020" name="bioRxiv">
        <title>Whole genome comparisons of ergot fungi reveals the divergence and evolution of species within the genus Claviceps are the result of varying mechanisms driving genome evolution and host range expansion.</title>
        <authorList>
            <person name="Wyka S.A."/>
            <person name="Mondo S.J."/>
            <person name="Liu M."/>
            <person name="Dettman J."/>
            <person name="Nalam V."/>
            <person name="Broders K.D."/>
        </authorList>
    </citation>
    <scope>NUCLEOTIDE SEQUENCE</scope>
    <source>
        <strain evidence="2">CCC 489</strain>
    </source>
</reference>
<gene>
    <name evidence="2" type="ORF">E4U42_000692</name>
</gene>
<organism evidence="2 3">
    <name type="scientific">Claviceps africana</name>
    <dbReference type="NCBI Taxonomy" id="83212"/>
    <lineage>
        <taxon>Eukaryota</taxon>
        <taxon>Fungi</taxon>
        <taxon>Dikarya</taxon>
        <taxon>Ascomycota</taxon>
        <taxon>Pezizomycotina</taxon>
        <taxon>Sordariomycetes</taxon>
        <taxon>Hypocreomycetidae</taxon>
        <taxon>Hypocreales</taxon>
        <taxon>Clavicipitaceae</taxon>
        <taxon>Claviceps</taxon>
    </lineage>
</organism>
<comment type="caution">
    <text evidence="2">The sequence shown here is derived from an EMBL/GenBank/DDBJ whole genome shotgun (WGS) entry which is preliminary data.</text>
</comment>
<name>A0A8K0JAG7_9HYPO</name>
<evidence type="ECO:0000313" key="2">
    <source>
        <dbReference type="EMBL" id="KAG5928396.1"/>
    </source>
</evidence>
<dbReference type="Proteomes" id="UP000811619">
    <property type="component" value="Unassembled WGS sequence"/>
</dbReference>
<proteinExistence type="predicted"/>
<feature type="non-terminal residue" evidence="2">
    <location>
        <position position="58"/>
    </location>
</feature>
<evidence type="ECO:0000313" key="3">
    <source>
        <dbReference type="Proteomes" id="UP000811619"/>
    </source>
</evidence>
<evidence type="ECO:0000256" key="1">
    <source>
        <dbReference type="SAM" id="MobiDB-lite"/>
    </source>
</evidence>
<protein>
    <submittedName>
        <fullName evidence="2">Uncharacterized protein</fullName>
    </submittedName>
</protein>
<dbReference type="EMBL" id="SRPY01000118">
    <property type="protein sequence ID" value="KAG5928396.1"/>
    <property type="molecule type" value="Genomic_DNA"/>
</dbReference>
<dbReference type="AlphaFoldDB" id="A0A8K0JAG7"/>
<feature type="region of interest" description="Disordered" evidence="1">
    <location>
        <begin position="1"/>
        <end position="37"/>
    </location>
</feature>
<keyword evidence="3" id="KW-1185">Reference proteome</keyword>